<dbReference type="SMART" id="SM00054">
    <property type="entry name" value="EFh"/>
    <property type="match status" value="5"/>
</dbReference>
<dbReference type="PRINTS" id="PR00450">
    <property type="entry name" value="RECOVERIN"/>
</dbReference>
<name>A0A2R5GVC9_9STRA</name>
<keyword evidence="4" id="KW-0677">Repeat</keyword>
<keyword evidence="9" id="KW-0808">Transferase</keyword>
<keyword evidence="10" id="KW-1185">Reference proteome</keyword>
<dbReference type="InterPro" id="IPR002048">
    <property type="entry name" value="EF_hand_dom"/>
</dbReference>
<dbReference type="OrthoDB" id="191686at2759"/>
<keyword evidence="6" id="KW-0449">Lipoprotein</keyword>
<proteinExistence type="inferred from homology"/>
<evidence type="ECO:0000256" key="1">
    <source>
        <dbReference type="ARBA" id="ARBA00006049"/>
    </source>
</evidence>
<keyword evidence="2" id="KW-0519">Myristate</keyword>
<feature type="coiled-coil region" evidence="7">
    <location>
        <begin position="493"/>
        <end position="520"/>
    </location>
</feature>
<accession>A0A2R5GVC9</accession>
<dbReference type="GO" id="GO:0016301">
    <property type="term" value="F:kinase activity"/>
    <property type="evidence" value="ECO:0007669"/>
    <property type="project" value="UniProtKB-KW"/>
</dbReference>
<feature type="domain" description="EF-hand" evidence="8">
    <location>
        <begin position="410"/>
        <end position="445"/>
    </location>
</feature>
<comment type="similarity">
    <text evidence="1">Belongs to the recoverin family.</text>
</comment>
<reference evidence="9 10" key="1">
    <citation type="submission" date="2017-12" db="EMBL/GenBank/DDBJ databases">
        <title>Sequencing, de novo assembly and annotation of complete genome of a new Thraustochytrid species, strain FCC1311.</title>
        <authorList>
            <person name="Sedici K."/>
            <person name="Godart F."/>
            <person name="Aiese Cigliano R."/>
            <person name="Sanseverino W."/>
            <person name="Barakat M."/>
            <person name="Ortet P."/>
            <person name="Marechal E."/>
            <person name="Cagnac O."/>
            <person name="Amato A."/>
        </authorList>
    </citation>
    <scope>NUCLEOTIDE SEQUENCE [LARGE SCALE GENOMIC DNA]</scope>
</reference>
<organism evidence="9 10">
    <name type="scientific">Hondaea fermentalgiana</name>
    <dbReference type="NCBI Taxonomy" id="2315210"/>
    <lineage>
        <taxon>Eukaryota</taxon>
        <taxon>Sar</taxon>
        <taxon>Stramenopiles</taxon>
        <taxon>Bigyra</taxon>
        <taxon>Labyrinthulomycetes</taxon>
        <taxon>Thraustochytrida</taxon>
        <taxon>Thraustochytriidae</taxon>
        <taxon>Hondaea</taxon>
    </lineage>
</organism>
<dbReference type="InterPro" id="IPR011992">
    <property type="entry name" value="EF-hand-dom_pair"/>
</dbReference>
<dbReference type="Gene3D" id="1.10.238.10">
    <property type="entry name" value="EF-hand"/>
    <property type="match status" value="2"/>
</dbReference>
<evidence type="ECO:0000256" key="3">
    <source>
        <dbReference type="ARBA" id="ARBA00022723"/>
    </source>
</evidence>
<dbReference type="InterPro" id="IPR018247">
    <property type="entry name" value="EF_Hand_1_Ca_BS"/>
</dbReference>
<dbReference type="EMBL" id="BEYU01000109">
    <property type="protein sequence ID" value="GBG31874.1"/>
    <property type="molecule type" value="Genomic_DNA"/>
</dbReference>
<dbReference type="SUPFAM" id="SSF47473">
    <property type="entry name" value="EF-hand"/>
    <property type="match status" value="3"/>
</dbReference>
<dbReference type="PANTHER" id="PTHR23055">
    <property type="entry name" value="CALCIUM BINDING PROTEINS"/>
    <property type="match status" value="1"/>
</dbReference>
<dbReference type="InterPro" id="IPR028846">
    <property type="entry name" value="Recoverin"/>
</dbReference>
<dbReference type="AlphaFoldDB" id="A0A2R5GVC9"/>
<keyword evidence="9" id="KW-0418">Kinase</keyword>
<evidence type="ECO:0000256" key="2">
    <source>
        <dbReference type="ARBA" id="ARBA00022707"/>
    </source>
</evidence>
<evidence type="ECO:0000256" key="6">
    <source>
        <dbReference type="ARBA" id="ARBA00023288"/>
    </source>
</evidence>
<dbReference type="Pfam" id="PF13202">
    <property type="entry name" value="EF-hand_5"/>
    <property type="match status" value="4"/>
</dbReference>
<dbReference type="InParanoid" id="A0A2R5GVC9"/>
<evidence type="ECO:0000313" key="10">
    <source>
        <dbReference type="Proteomes" id="UP000241890"/>
    </source>
</evidence>
<feature type="domain" description="EF-hand" evidence="8">
    <location>
        <begin position="222"/>
        <end position="257"/>
    </location>
</feature>
<dbReference type="PANTHER" id="PTHR23055:SF178">
    <property type="entry name" value="NEUROCALCIN HOMOLOG"/>
    <property type="match status" value="1"/>
</dbReference>
<dbReference type="Proteomes" id="UP000241890">
    <property type="component" value="Unassembled WGS sequence"/>
</dbReference>
<dbReference type="GO" id="GO:0005509">
    <property type="term" value="F:calcium ion binding"/>
    <property type="evidence" value="ECO:0007669"/>
    <property type="project" value="InterPro"/>
</dbReference>
<keyword evidence="5" id="KW-0106">Calcium</keyword>
<evidence type="ECO:0000259" key="8">
    <source>
        <dbReference type="PROSITE" id="PS50222"/>
    </source>
</evidence>
<keyword evidence="3" id="KW-0479">Metal-binding</keyword>
<dbReference type="PROSITE" id="PS00018">
    <property type="entry name" value="EF_HAND_1"/>
    <property type="match status" value="4"/>
</dbReference>
<sequence>MGAGYSSNDDIHMVIRTAVVSSRQMLLWSKPEEMANVVNSILEEMDVKRTGIISKPGFFKAAALLDLETNIEVLEDIFCRLDPEEDGFVERSLLQRLATTRRPSIVPIVPGASPVANRPRKFSSVNPPGQQLAGGVPLQAVSLPSFDEDTESWREILSDFEAQYLESVARDATLDELQSLTQFSGEDLQKLRARFYDEANASALTVERFCAFLTREYPQLEGHQALLLRLFALFDTDSNGTVDFRELIMGLVKTLDSGVEDKMSLLFNCIDLSSDGNINLQELTHVVAKNQSDLKASIDYAQDFFGFLDTDQSGHVSLEEFKANLKSNPQLYKSLLRALPLPTTALGVMEELQSSQQARDVSFSLDNLKLLYKEYSSLHKRSKQGSRAHVLTRKAFRGVMGKHFGLHRLDQQKLLDRLFDAFDTDRSGSVSLEEILRGVSLLIATKNKSSKTAVSDAASETACLDFYLDLIEGQSTPASGSSVSAATLNENMLSVLERSKSKLRAEFEQSKNLIEELARTSTTISGKDLLTLSQQHPELLNVLRQNLMR</sequence>
<evidence type="ECO:0000256" key="4">
    <source>
        <dbReference type="ARBA" id="ARBA00022737"/>
    </source>
</evidence>
<protein>
    <submittedName>
        <fullName evidence="9">Calcium-dependent protein kinase 1</fullName>
    </submittedName>
</protein>
<gene>
    <name evidence="9" type="ORF">FCC1311_080992</name>
</gene>
<keyword evidence="7" id="KW-0175">Coiled coil</keyword>
<comment type="caution">
    <text evidence="9">The sequence shown here is derived from an EMBL/GenBank/DDBJ whole genome shotgun (WGS) entry which is preliminary data.</text>
</comment>
<evidence type="ECO:0000256" key="7">
    <source>
        <dbReference type="SAM" id="Coils"/>
    </source>
</evidence>
<evidence type="ECO:0000313" key="9">
    <source>
        <dbReference type="EMBL" id="GBG31874.1"/>
    </source>
</evidence>
<feature type="domain" description="EF-hand" evidence="8">
    <location>
        <begin position="296"/>
        <end position="331"/>
    </location>
</feature>
<evidence type="ECO:0000256" key="5">
    <source>
        <dbReference type="ARBA" id="ARBA00022837"/>
    </source>
</evidence>
<dbReference type="PROSITE" id="PS50222">
    <property type="entry name" value="EF_HAND_2"/>
    <property type="match status" value="3"/>
</dbReference>